<sequence>MDGLPGDERRGGANAFAQTLLASEIFLERDEFTARNIFSSLSSGHAIVLLTITRLVETVAERSLVLLDEPEAHLHPPLLASFIRALSELLTDRNAVALLSTHSPVVLQEVPRSCVWKVSRRSRLQPQRPSIETYGENIGVLTHEIFGLEVRQSGFHAEIEKVVSELGTYEEVLTHFGGQLGGEAKGLVRILLAYQASQGRR</sequence>
<evidence type="ECO:0000259" key="1">
    <source>
        <dbReference type="Pfam" id="PF13304"/>
    </source>
</evidence>
<organism evidence="2 3">
    <name type="scientific">Streptomyces caledonius</name>
    <dbReference type="NCBI Taxonomy" id="3134107"/>
    <lineage>
        <taxon>Bacteria</taxon>
        <taxon>Bacillati</taxon>
        <taxon>Actinomycetota</taxon>
        <taxon>Actinomycetes</taxon>
        <taxon>Kitasatosporales</taxon>
        <taxon>Streptomycetaceae</taxon>
        <taxon>Streptomyces</taxon>
    </lineage>
</organism>
<dbReference type="Proteomes" id="UP001382904">
    <property type="component" value="Unassembled WGS sequence"/>
</dbReference>
<evidence type="ECO:0000313" key="3">
    <source>
        <dbReference type="Proteomes" id="UP001382904"/>
    </source>
</evidence>
<feature type="domain" description="ATPase AAA-type core" evidence="1">
    <location>
        <begin position="38"/>
        <end position="107"/>
    </location>
</feature>
<dbReference type="InterPro" id="IPR051396">
    <property type="entry name" value="Bact_Antivir_Def_Nuclease"/>
</dbReference>
<dbReference type="Gene3D" id="3.40.50.300">
    <property type="entry name" value="P-loop containing nucleotide triphosphate hydrolases"/>
    <property type="match status" value="1"/>
</dbReference>
<dbReference type="PANTHER" id="PTHR43581:SF2">
    <property type="entry name" value="EXCINUCLEASE ATPASE SUBUNIT"/>
    <property type="match status" value="1"/>
</dbReference>
<comment type="caution">
    <text evidence="2">The sequence shown here is derived from an EMBL/GenBank/DDBJ whole genome shotgun (WGS) entry which is preliminary data.</text>
</comment>
<dbReference type="InterPro" id="IPR027417">
    <property type="entry name" value="P-loop_NTPase"/>
</dbReference>
<gene>
    <name evidence="2" type="ORF">WKI68_05985</name>
</gene>
<proteinExistence type="predicted"/>
<keyword evidence="3" id="KW-1185">Reference proteome</keyword>
<dbReference type="InterPro" id="IPR003959">
    <property type="entry name" value="ATPase_AAA_core"/>
</dbReference>
<reference evidence="2 3" key="1">
    <citation type="submission" date="2024-03" db="EMBL/GenBank/DDBJ databases">
        <title>Novel Streptomyces species of biotechnological and ecological value are a feature of Machair soil.</title>
        <authorList>
            <person name="Prole J.R."/>
            <person name="Goodfellow M."/>
            <person name="Allenby N."/>
            <person name="Ward A.C."/>
        </authorList>
    </citation>
    <scope>NUCLEOTIDE SEQUENCE [LARGE SCALE GENOMIC DNA]</scope>
    <source>
        <strain evidence="2 3">MS1.HAVA.3</strain>
    </source>
</reference>
<dbReference type="PANTHER" id="PTHR43581">
    <property type="entry name" value="ATP/GTP PHOSPHATASE"/>
    <property type="match status" value="1"/>
</dbReference>
<dbReference type="Pfam" id="PF13304">
    <property type="entry name" value="AAA_21"/>
    <property type="match status" value="1"/>
</dbReference>
<accession>A0ABU8TZT9</accession>
<name>A0ABU8TZT9_9ACTN</name>
<dbReference type="SUPFAM" id="SSF52540">
    <property type="entry name" value="P-loop containing nucleoside triphosphate hydrolases"/>
    <property type="match status" value="1"/>
</dbReference>
<protein>
    <submittedName>
        <fullName evidence="2">AAA family ATPase</fullName>
    </submittedName>
</protein>
<dbReference type="EMBL" id="JBBKAM010000002">
    <property type="protein sequence ID" value="MEJ8641145.1"/>
    <property type="molecule type" value="Genomic_DNA"/>
</dbReference>
<evidence type="ECO:0000313" key="2">
    <source>
        <dbReference type="EMBL" id="MEJ8641145.1"/>
    </source>
</evidence>